<dbReference type="EMBL" id="MFIW01000055">
    <property type="protein sequence ID" value="OGF97769.1"/>
    <property type="molecule type" value="Genomic_DNA"/>
</dbReference>
<dbReference type="AlphaFoldDB" id="A0A1F5YCC3"/>
<proteinExistence type="predicted"/>
<keyword evidence="1" id="KW-0808">Transferase</keyword>
<sequence length="172" mass="19145">MVIVYTGGGKGKTTAALGLALRAWGYGWKTLFVQFIKGTWHYGELEAARRLHPSVEIRPMGVGFVHIMGDQLPLEEHREAARKALSAVREEIASERWDIIVLDEINVAISERLLTAEEVLEVVSSRPAWMSLVLTGRNAPGPLVEAADLVTEMREVKHPFRQGIEAQQGIDY</sequence>
<dbReference type="PANTHER" id="PTHR46638">
    <property type="entry name" value="CORRINOID ADENOSYLTRANSFERASE"/>
    <property type="match status" value="1"/>
</dbReference>
<dbReference type="GO" id="GO:0005524">
    <property type="term" value="F:ATP binding"/>
    <property type="evidence" value="ECO:0007669"/>
    <property type="project" value="InterPro"/>
</dbReference>
<evidence type="ECO:0000313" key="2">
    <source>
        <dbReference type="Proteomes" id="UP000179034"/>
    </source>
</evidence>
<dbReference type="Proteomes" id="UP000179034">
    <property type="component" value="Unassembled WGS sequence"/>
</dbReference>
<dbReference type="Pfam" id="PF02572">
    <property type="entry name" value="CobA_CobO_BtuR"/>
    <property type="match status" value="1"/>
</dbReference>
<comment type="caution">
    <text evidence="1">The sequence shown here is derived from an EMBL/GenBank/DDBJ whole genome shotgun (WGS) entry which is preliminary data.</text>
</comment>
<dbReference type="PANTHER" id="PTHR46638:SF1">
    <property type="entry name" value="CORRINOID ADENOSYLTRANSFERASE"/>
    <property type="match status" value="1"/>
</dbReference>
<name>A0A1F5YCC3_9BACT</name>
<dbReference type="InterPro" id="IPR003724">
    <property type="entry name" value="CblAdoTrfase_CobA"/>
</dbReference>
<accession>A0A1F5YCC3</accession>
<dbReference type="PIRSF" id="PIRSF015617">
    <property type="entry name" value="Adensltrnsf_CobA"/>
    <property type="match status" value="1"/>
</dbReference>
<dbReference type="GO" id="GO:0008817">
    <property type="term" value="F:corrinoid adenosyltransferase activity"/>
    <property type="evidence" value="ECO:0007669"/>
    <property type="project" value="InterPro"/>
</dbReference>
<evidence type="ECO:0000313" key="1">
    <source>
        <dbReference type="EMBL" id="OGF97769.1"/>
    </source>
</evidence>
<gene>
    <name evidence="1" type="ORF">A2Z06_00315</name>
</gene>
<dbReference type="NCBIfam" id="TIGR00708">
    <property type="entry name" value="cobA"/>
    <property type="match status" value="1"/>
</dbReference>
<dbReference type="CDD" id="cd00561">
    <property type="entry name" value="CobA_ACA"/>
    <property type="match status" value="1"/>
</dbReference>
<dbReference type="GO" id="GO:0009236">
    <property type="term" value="P:cobalamin biosynthetic process"/>
    <property type="evidence" value="ECO:0007669"/>
    <property type="project" value="InterPro"/>
</dbReference>
<organism evidence="1 2">
    <name type="scientific">Candidatus Glassbacteria bacterium RBG_16_58_8</name>
    <dbReference type="NCBI Taxonomy" id="1817866"/>
    <lineage>
        <taxon>Bacteria</taxon>
        <taxon>Candidatus Glassiibacteriota</taxon>
    </lineage>
</organism>
<dbReference type="SUPFAM" id="SSF52540">
    <property type="entry name" value="P-loop containing nucleoside triphosphate hydrolases"/>
    <property type="match status" value="1"/>
</dbReference>
<reference evidence="1 2" key="1">
    <citation type="journal article" date="2016" name="Nat. Commun.">
        <title>Thousands of microbial genomes shed light on interconnected biogeochemical processes in an aquifer system.</title>
        <authorList>
            <person name="Anantharaman K."/>
            <person name="Brown C.T."/>
            <person name="Hug L.A."/>
            <person name="Sharon I."/>
            <person name="Castelle C.J."/>
            <person name="Probst A.J."/>
            <person name="Thomas B.C."/>
            <person name="Singh A."/>
            <person name="Wilkins M.J."/>
            <person name="Karaoz U."/>
            <person name="Brodie E.L."/>
            <person name="Williams K.H."/>
            <person name="Hubbard S.S."/>
            <person name="Banfield J.F."/>
        </authorList>
    </citation>
    <scope>NUCLEOTIDE SEQUENCE [LARGE SCALE GENOMIC DNA]</scope>
</reference>
<dbReference type="Gene3D" id="3.40.50.300">
    <property type="entry name" value="P-loop containing nucleotide triphosphate hydrolases"/>
    <property type="match status" value="1"/>
</dbReference>
<dbReference type="NCBIfam" id="NF004637">
    <property type="entry name" value="PRK05986.1"/>
    <property type="match status" value="1"/>
</dbReference>
<protein>
    <submittedName>
        <fullName evidence="1">Cob(I)yrinic acid a,c-diamide adenosyltransferase</fullName>
    </submittedName>
</protein>
<dbReference type="InterPro" id="IPR027417">
    <property type="entry name" value="P-loop_NTPase"/>
</dbReference>